<keyword evidence="3" id="KW-0812">Transmembrane</keyword>
<dbReference type="SUPFAM" id="SSF46565">
    <property type="entry name" value="Chaperone J-domain"/>
    <property type="match status" value="4"/>
</dbReference>
<evidence type="ECO:0000256" key="2">
    <source>
        <dbReference type="SAM" id="MobiDB-lite"/>
    </source>
</evidence>
<dbReference type="InterPro" id="IPR001623">
    <property type="entry name" value="DnaJ_domain"/>
</dbReference>
<dbReference type="PANTHER" id="PTHR45376:SF6">
    <property type="entry name" value="J DOMAIN-CONTAINING PROTEIN"/>
    <property type="match status" value="1"/>
</dbReference>
<dbReference type="SMART" id="SM00271">
    <property type="entry name" value="DnaJ"/>
    <property type="match status" value="3"/>
</dbReference>
<dbReference type="PROSITE" id="PS50076">
    <property type="entry name" value="DNAJ_2"/>
    <property type="match status" value="2"/>
</dbReference>
<feature type="compositionally biased region" description="Basic and acidic residues" evidence="2">
    <location>
        <begin position="327"/>
        <end position="342"/>
    </location>
</feature>
<keyword evidence="3" id="KW-1133">Transmembrane helix</keyword>
<evidence type="ECO:0000313" key="6">
    <source>
        <dbReference type="Proteomes" id="UP000824890"/>
    </source>
</evidence>
<proteinExistence type="predicted"/>
<organism evidence="5 6">
    <name type="scientific">Brassica napus</name>
    <name type="common">Rape</name>
    <dbReference type="NCBI Taxonomy" id="3708"/>
    <lineage>
        <taxon>Eukaryota</taxon>
        <taxon>Viridiplantae</taxon>
        <taxon>Streptophyta</taxon>
        <taxon>Embryophyta</taxon>
        <taxon>Tracheophyta</taxon>
        <taxon>Spermatophyta</taxon>
        <taxon>Magnoliopsida</taxon>
        <taxon>eudicotyledons</taxon>
        <taxon>Gunneridae</taxon>
        <taxon>Pentapetalae</taxon>
        <taxon>rosids</taxon>
        <taxon>malvids</taxon>
        <taxon>Brassicales</taxon>
        <taxon>Brassicaceae</taxon>
        <taxon>Brassiceae</taxon>
        <taxon>Brassica</taxon>
    </lineage>
</organism>
<feature type="domain" description="J" evidence="4">
    <location>
        <begin position="233"/>
        <end position="302"/>
    </location>
</feature>
<dbReference type="Pfam" id="PF00226">
    <property type="entry name" value="DnaJ"/>
    <property type="match status" value="2"/>
</dbReference>
<gene>
    <name evidence="5" type="ORF">HID58_016428</name>
</gene>
<comment type="caution">
    <text evidence="5">The sequence shown here is derived from an EMBL/GenBank/DDBJ whole genome shotgun (WGS) entry which is preliminary data.</text>
</comment>
<sequence>RSICPYHESTHRVKDRVYLIGFFSFLLPFLLNTQISYLPEMNAAVRAAILRTQSVSSHLKASFFHSTPVLERKRRTSWDSKSNVHRKRFRRMREKQELLRNVNAFASNMFTSWHDEFDYKEPPSSQKRTSWFKKQYAKEPKGKWNGKHGPRNFDFCEVDEDFDIDYIFPGGPRGFSFSFTYEDDEPPRWYRDQSSSRSSRSKHHRIYEDEDDDYTTSTESSDSESESEPNQASHRQALGLSPSGPLNLKDVKHAYRVCALKWHPDRHQGSTKEAAEAKFKLCSVAYQSLCEKLGKSNANKKNKRSKKFLREHQEKVRRAVEELKREREEAAAKKAKETKENMSKCNQDSKSTPRKSQFGYEDKDFDIIFRSLFGVPRGFDYSIYEEEDRRWWYHPSWFSGSSNNSWRSKYRFYDKDEEQEEEEELSEEEEEESNSSSNWWRSKSRFDEKKKEEEDGYGSSKSNGSVLSDPIEATHRETLGLSPWAPLKLEDVKHAYRTCALKWHPDLHDDSTKAEAEAKFKLCVVAYQSLIQKLQLIDRVTYHKQQTDQEKSNVKKLLREHQEKVHRAVEELRREREEKRYRACALKWYPDHHDDSTKAEAEAKFKFCNVAYESLIKKLQ</sequence>
<feature type="domain" description="J" evidence="4">
    <location>
        <begin position="474"/>
        <end position="546"/>
    </location>
</feature>
<dbReference type="PANTHER" id="PTHR45376">
    <property type="entry name" value="CHAPERONE DNAJ-DOMAIN SUPERFAMILY PROTEIN-RELATED"/>
    <property type="match status" value="1"/>
</dbReference>
<feature type="transmembrane region" description="Helical" evidence="3">
    <location>
        <begin position="17"/>
        <end position="37"/>
    </location>
</feature>
<evidence type="ECO:0000256" key="1">
    <source>
        <dbReference type="SAM" id="Coils"/>
    </source>
</evidence>
<evidence type="ECO:0000313" key="5">
    <source>
        <dbReference type="EMBL" id="KAH0930701.1"/>
    </source>
</evidence>
<dbReference type="CDD" id="cd06257">
    <property type="entry name" value="DnaJ"/>
    <property type="match status" value="2"/>
</dbReference>
<keyword evidence="3" id="KW-0472">Membrane</keyword>
<dbReference type="EMBL" id="JAGKQM010000004">
    <property type="protein sequence ID" value="KAH0930701.1"/>
    <property type="molecule type" value="Genomic_DNA"/>
</dbReference>
<accession>A0ABQ8DMW3</accession>
<keyword evidence="1" id="KW-0175">Coiled coil</keyword>
<dbReference type="Proteomes" id="UP000824890">
    <property type="component" value="Unassembled WGS sequence"/>
</dbReference>
<protein>
    <recommendedName>
        <fullName evidence="4">J domain-containing protein</fullName>
    </recommendedName>
</protein>
<evidence type="ECO:0000259" key="4">
    <source>
        <dbReference type="PROSITE" id="PS50076"/>
    </source>
</evidence>
<feature type="region of interest" description="Disordered" evidence="2">
    <location>
        <begin position="327"/>
        <end position="357"/>
    </location>
</feature>
<feature type="region of interest" description="Disordered" evidence="2">
    <location>
        <begin position="188"/>
        <end position="245"/>
    </location>
</feature>
<reference evidence="5 6" key="1">
    <citation type="submission" date="2021-05" db="EMBL/GenBank/DDBJ databases">
        <title>Genome Assembly of Synthetic Allotetraploid Brassica napus Reveals Homoeologous Exchanges between Subgenomes.</title>
        <authorList>
            <person name="Davis J.T."/>
        </authorList>
    </citation>
    <scope>NUCLEOTIDE SEQUENCE [LARGE SCALE GENOMIC DNA]</scope>
    <source>
        <strain evidence="6">cv. Da-Ae</strain>
        <tissue evidence="5">Seedling</tissue>
    </source>
</reference>
<evidence type="ECO:0000256" key="3">
    <source>
        <dbReference type="SAM" id="Phobius"/>
    </source>
</evidence>
<feature type="non-terminal residue" evidence="5">
    <location>
        <position position="1"/>
    </location>
</feature>
<keyword evidence="6" id="KW-1185">Reference proteome</keyword>
<name>A0ABQ8DMW3_BRANA</name>
<dbReference type="InterPro" id="IPR036869">
    <property type="entry name" value="J_dom_sf"/>
</dbReference>
<dbReference type="Gene3D" id="1.10.287.110">
    <property type="entry name" value="DnaJ domain"/>
    <property type="match status" value="3"/>
</dbReference>
<feature type="coiled-coil region" evidence="1">
    <location>
        <begin position="544"/>
        <end position="578"/>
    </location>
</feature>